<dbReference type="AlphaFoldDB" id="A0A2R8C720"/>
<dbReference type="InterPro" id="IPR011519">
    <property type="entry name" value="UnbV_ASPIC"/>
</dbReference>
<dbReference type="Pfam" id="PF07593">
    <property type="entry name" value="UnbV_ASPIC"/>
    <property type="match status" value="1"/>
</dbReference>
<dbReference type="Proteomes" id="UP000244898">
    <property type="component" value="Unassembled WGS sequence"/>
</dbReference>
<accession>A0A2R8C720</accession>
<keyword evidence="4" id="KW-1185">Reference proteome</keyword>
<proteinExistence type="predicted"/>
<evidence type="ECO:0000259" key="2">
    <source>
        <dbReference type="Pfam" id="PF07593"/>
    </source>
</evidence>
<dbReference type="EMBL" id="ONZG01000003">
    <property type="protein sequence ID" value="SPJ28156.1"/>
    <property type="molecule type" value="Genomic_DNA"/>
</dbReference>
<dbReference type="InterPro" id="IPR027039">
    <property type="entry name" value="Crtac1"/>
</dbReference>
<dbReference type="PANTHER" id="PTHR16026:SF0">
    <property type="entry name" value="CARTILAGE ACIDIC PROTEIN 1"/>
    <property type="match status" value="1"/>
</dbReference>
<dbReference type="OrthoDB" id="1488578at2"/>
<gene>
    <name evidence="3" type="ORF">TRM7615_01653</name>
</gene>
<organism evidence="3 4">
    <name type="scientific">Falsiruegeria mediterranea M17</name>
    <dbReference type="NCBI Taxonomy" id="1200281"/>
    <lineage>
        <taxon>Bacteria</taxon>
        <taxon>Pseudomonadati</taxon>
        <taxon>Pseudomonadota</taxon>
        <taxon>Alphaproteobacteria</taxon>
        <taxon>Rhodobacterales</taxon>
        <taxon>Roseobacteraceae</taxon>
        <taxon>Falsiruegeria</taxon>
    </lineage>
</organism>
<dbReference type="Gene3D" id="2.130.10.130">
    <property type="entry name" value="Integrin alpha, N-terminal"/>
    <property type="match status" value="1"/>
</dbReference>
<protein>
    <recommendedName>
        <fullName evidence="2">ASPIC/UnbV domain-containing protein</fullName>
    </recommendedName>
</protein>
<dbReference type="SUPFAM" id="SSF69318">
    <property type="entry name" value="Integrin alpha N-terminal domain"/>
    <property type="match status" value="1"/>
</dbReference>
<dbReference type="PANTHER" id="PTHR16026">
    <property type="entry name" value="CARTILAGE ACIDIC PROTEIN 1"/>
    <property type="match status" value="1"/>
</dbReference>
<dbReference type="InterPro" id="IPR013517">
    <property type="entry name" value="FG-GAP"/>
</dbReference>
<reference evidence="4" key="1">
    <citation type="submission" date="2018-03" db="EMBL/GenBank/DDBJ databases">
        <authorList>
            <person name="Rodrigo-Torres L."/>
            <person name="Arahal R. D."/>
            <person name="Lucena T."/>
        </authorList>
    </citation>
    <scope>NUCLEOTIDE SEQUENCE [LARGE SCALE GENOMIC DNA]</scope>
    <source>
        <strain evidence="4">CECT 7615</strain>
    </source>
</reference>
<dbReference type="RefSeq" id="WP_108786404.1">
    <property type="nucleotide sequence ID" value="NZ_ONZG01000003.1"/>
</dbReference>
<evidence type="ECO:0000313" key="4">
    <source>
        <dbReference type="Proteomes" id="UP000244898"/>
    </source>
</evidence>
<evidence type="ECO:0000313" key="3">
    <source>
        <dbReference type="EMBL" id="SPJ28156.1"/>
    </source>
</evidence>
<evidence type="ECO:0000256" key="1">
    <source>
        <dbReference type="ARBA" id="ARBA00022729"/>
    </source>
</evidence>
<sequence length="512" mass="54801">MRPEVLVLTLMATPVVADVTFRPIDVPEHRYTGGWEHFVGGGLASFDCNGDTLPELFAAGGETPALLLRNTSEPGGPVRFDADTPDVLAQTGVIGAYPLDIDADGHLDLAILRVGENGLLKGGPDCSFAPFDLDFASNDRWTTAFAATWEGGQNLPTLAFGNYVDRANPDGPFRACDINLLYRPDGDSYGAPVALEPGHCPLSMLFSDWSGTGQADLRVSNDRHYYVDGGAEQLWQLAPDLRLYDQEDGWQDHKLWGMGIAARDLDHDGRQEVFLTSMGDQRLQRLTGPGPKFEDVPYDLGTTAHRPYSGGDGRPSTGWHVAFGDVQNDGLDDVFIAKGNVEQMPGSAMDDPNNLLIQTKDGTFAEVGETAGLASLHRGRGAVMADLNADGMLDIAVVNRRAPLEIWHNVTPGTGAWVALSIVQPGPNRNGVGGWIEVATDPVKGPWMSREITRGGGHAGGSAGFEHFGLGAADTAFVRVTWPDGAVSEAVKMTPNQAVILNRIGNGFEISD</sequence>
<dbReference type="InterPro" id="IPR028994">
    <property type="entry name" value="Integrin_alpha_N"/>
</dbReference>
<name>A0A2R8C720_9RHOB</name>
<dbReference type="Pfam" id="PF13517">
    <property type="entry name" value="FG-GAP_3"/>
    <property type="match status" value="2"/>
</dbReference>
<feature type="domain" description="ASPIC/UnbV" evidence="2">
    <location>
        <begin position="431"/>
        <end position="498"/>
    </location>
</feature>
<keyword evidence="1" id="KW-0732">Signal</keyword>